<dbReference type="Pfam" id="PF01483">
    <property type="entry name" value="P_proprotein"/>
    <property type="match status" value="1"/>
</dbReference>
<dbReference type="GO" id="GO:0016486">
    <property type="term" value="P:peptide hormone processing"/>
    <property type="evidence" value="ECO:0007669"/>
    <property type="project" value="TreeGrafter"/>
</dbReference>
<dbReference type="InterPro" id="IPR036852">
    <property type="entry name" value="Peptidase_S8/S53_dom_sf"/>
</dbReference>
<dbReference type="AlphaFoldDB" id="A0A0N5AWU5"/>
<dbReference type="PROSITE" id="PS51892">
    <property type="entry name" value="SUBTILASE"/>
    <property type="match status" value="1"/>
</dbReference>
<evidence type="ECO:0000256" key="1">
    <source>
        <dbReference type="ARBA" id="ARBA00005325"/>
    </source>
</evidence>
<dbReference type="InterPro" id="IPR023827">
    <property type="entry name" value="Peptidase_S8_Asp-AS"/>
</dbReference>
<dbReference type="GO" id="GO:0004252">
    <property type="term" value="F:serine-type endopeptidase activity"/>
    <property type="evidence" value="ECO:0007669"/>
    <property type="project" value="UniProtKB-UniRule"/>
</dbReference>
<evidence type="ECO:0000256" key="7">
    <source>
        <dbReference type="ARBA" id="ARBA00022837"/>
    </source>
</evidence>
<keyword evidence="2 12" id="KW-0645">Protease</keyword>
<dbReference type="InterPro" id="IPR034182">
    <property type="entry name" value="Kexin/furin"/>
</dbReference>
<evidence type="ECO:0000256" key="3">
    <source>
        <dbReference type="ARBA" id="ARBA00022685"/>
    </source>
</evidence>
<dbReference type="Gene3D" id="3.40.50.200">
    <property type="entry name" value="Peptidase S8/S53 domain"/>
    <property type="match status" value="1"/>
</dbReference>
<dbReference type="Pfam" id="PF16470">
    <property type="entry name" value="S8_pro-domain"/>
    <property type="match status" value="1"/>
</dbReference>
<reference evidence="15" key="1">
    <citation type="submission" date="2017-02" db="UniProtKB">
        <authorList>
            <consortium name="WormBaseParasite"/>
        </authorList>
    </citation>
    <scope>IDENTIFICATION</scope>
</reference>
<keyword evidence="5 12" id="KW-0378">Hydrolase</keyword>
<dbReference type="GO" id="GO:0043005">
    <property type="term" value="C:neuron projection"/>
    <property type="evidence" value="ECO:0007669"/>
    <property type="project" value="TreeGrafter"/>
</dbReference>
<sequence length="705" mass="79290">MLKTRIFYTTFSTLIANAICSYATESGAFFNNNFIDCDSFVSFSRIFEIANDKNTSVDENYFLDEWIVEIVGGEQIAKETAIAEGYMFDRKIVLLQIICLQVQNLDNFYLFKPDSNDQQLSGKLMVTKSLAQNKRIRWAKQVRILKRFKRDGVYFNDPLWPYQWQLFQHNSKTNQCFDMQIVDAWKMGLSGNGIVVSILDDGIQHNHTDLIKNYNAEASYDLNDDDPDPMPRFNEENRHGTRCAGEVSMEANNGVFKCHLFAGIRMLDGVITDYIEAEALNYGLDIVDIYSASWGPRDDGRSIEAPERLASEAFLHGIKEGRQGRGAIYVWASGNGGLNDDDCACDGYASSIYTFTVSSANEDGTSPPYSEMCAATLATTYASGSRGGKMMSTTDLGNKCTTEHSGTSAAAPVAAGIIALGLEAKCNKYILSPALTWRDVQHIAVWSAEALPLLNNTGWVRNAIGLILEILVTGLMNAANFVKLARDWQNVPEQHVCINKYPFFYGMPISDDSSCILGIKTDACEFRENEINYVEHIELILDISYPVRGRLSVYLTSPAGTRTTMLSTRQNDYSKFGFQNWAFMTVHNWGEHGRGTWIVEIADMSGHREGLKGSLNNVTLILYGTKEISNQQLQAVYYLRTGKSNFESVSQRITMGVLKSEIDQRRSRDSLELVRESMHEDFNDRDIVSSIWPEQNEANMHHLFD</sequence>
<evidence type="ECO:0000256" key="4">
    <source>
        <dbReference type="ARBA" id="ARBA00022729"/>
    </source>
</evidence>
<evidence type="ECO:0000313" key="15">
    <source>
        <dbReference type="WBParaSite" id="SMUV_0000940701-mRNA-1"/>
    </source>
</evidence>
<dbReference type="InterPro" id="IPR023828">
    <property type="entry name" value="Peptidase_S8_Ser-AS"/>
</dbReference>
<dbReference type="STRING" id="451379.A0A0N5AWU5"/>
<dbReference type="PROSITE" id="PS51829">
    <property type="entry name" value="P_HOMO_B"/>
    <property type="match status" value="1"/>
</dbReference>
<feature type="domain" description="P/Homo B" evidence="13">
    <location>
        <begin position="490"/>
        <end position="628"/>
    </location>
</feature>
<dbReference type="GO" id="GO:0012505">
    <property type="term" value="C:endomembrane system"/>
    <property type="evidence" value="ECO:0007669"/>
    <property type="project" value="UniProtKB-ARBA"/>
</dbReference>
<dbReference type="InterPro" id="IPR015500">
    <property type="entry name" value="Peptidase_S8_subtilisin-rel"/>
</dbReference>
<dbReference type="Pfam" id="PF00082">
    <property type="entry name" value="Peptidase_S8"/>
    <property type="match status" value="1"/>
</dbReference>
<accession>A0A0N5AWU5</accession>
<evidence type="ECO:0000256" key="12">
    <source>
        <dbReference type="PROSITE-ProRule" id="PRU01240"/>
    </source>
</evidence>
<dbReference type="GO" id="GO:0005737">
    <property type="term" value="C:cytoplasm"/>
    <property type="evidence" value="ECO:0007669"/>
    <property type="project" value="UniProtKB-ARBA"/>
</dbReference>
<feature type="active site" description="Charge relay system" evidence="11 12">
    <location>
        <position position="200"/>
    </location>
</feature>
<dbReference type="SUPFAM" id="SSF52743">
    <property type="entry name" value="Subtilisin-like"/>
    <property type="match status" value="1"/>
</dbReference>
<dbReference type="InterPro" id="IPR032815">
    <property type="entry name" value="S8_pro-domain"/>
</dbReference>
<evidence type="ECO:0000256" key="10">
    <source>
        <dbReference type="ARBA" id="ARBA00023180"/>
    </source>
</evidence>
<dbReference type="InterPro" id="IPR038466">
    <property type="entry name" value="S8_pro-domain_sf"/>
</dbReference>
<dbReference type="InterPro" id="IPR002884">
    <property type="entry name" value="P_dom"/>
</dbReference>
<dbReference type="PANTHER" id="PTHR42884">
    <property type="entry name" value="PROPROTEIN CONVERTASE SUBTILISIN/KEXIN-RELATED"/>
    <property type="match status" value="1"/>
</dbReference>
<evidence type="ECO:0000256" key="5">
    <source>
        <dbReference type="ARBA" id="ARBA00022801"/>
    </source>
</evidence>
<dbReference type="PRINTS" id="PR00723">
    <property type="entry name" value="SUBTILISIN"/>
</dbReference>
<proteinExistence type="inferred from homology"/>
<evidence type="ECO:0000256" key="9">
    <source>
        <dbReference type="ARBA" id="ARBA00023157"/>
    </source>
</evidence>
<keyword evidence="14" id="KW-1185">Reference proteome</keyword>
<name>A0A0N5AWU5_9BILA</name>
<evidence type="ECO:0000256" key="8">
    <source>
        <dbReference type="ARBA" id="ARBA00023145"/>
    </source>
</evidence>
<dbReference type="GO" id="GO:0016020">
    <property type="term" value="C:membrane"/>
    <property type="evidence" value="ECO:0007669"/>
    <property type="project" value="TreeGrafter"/>
</dbReference>
<keyword evidence="6 12" id="KW-0720">Serine protease</keyword>
<keyword evidence="10" id="KW-0325">Glycoprotein</keyword>
<dbReference type="CDD" id="cd04059">
    <property type="entry name" value="Peptidases_S8_Protein_convertases_Kexins_Furin-like"/>
    <property type="match status" value="1"/>
</dbReference>
<dbReference type="Gene3D" id="3.30.70.850">
    <property type="entry name" value="Peptidase S8, pro-domain"/>
    <property type="match status" value="1"/>
</dbReference>
<evidence type="ECO:0000256" key="6">
    <source>
        <dbReference type="ARBA" id="ARBA00022825"/>
    </source>
</evidence>
<keyword evidence="4" id="KW-0732">Signal</keyword>
<organism evidence="14 15">
    <name type="scientific">Syphacia muris</name>
    <dbReference type="NCBI Taxonomy" id="451379"/>
    <lineage>
        <taxon>Eukaryota</taxon>
        <taxon>Metazoa</taxon>
        <taxon>Ecdysozoa</taxon>
        <taxon>Nematoda</taxon>
        <taxon>Chromadorea</taxon>
        <taxon>Rhabditida</taxon>
        <taxon>Spirurina</taxon>
        <taxon>Oxyuridomorpha</taxon>
        <taxon>Oxyuroidea</taxon>
        <taxon>Oxyuridae</taxon>
        <taxon>Syphacia</taxon>
    </lineage>
</organism>
<evidence type="ECO:0000256" key="2">
    <source>
        <dbReference type="ARBA" id="ARBA00022670"/>
    </source>
</evidence>
<dbReference type="PANTHER" id="PTHR42884:SF14">
    <property type="entry name" value="NEUROENDOCRINE CONVERTASE 1"/>
    <property type="match status" value="1"/>
</dbReference>
<dbReference type="PROSITE" id="PS00138">
    <property type="entry name" value="SUBTILASE_SER"/>
    <property type="match status" value="1"/>
</dbReference>
<keyword evidence="8" id="KW-0865">Zymogen</keyword>
<keyword evidence="3" id="KW-0165">Cleavage on pair of basic residues</keyword>
<evidence type="ECO:0000313" key="14">
    <source>
        <dbReference type="Proteomes" id="UP000046393"/>
    </source>
</evidence>
<feature type="active site" description="Charge relay system" evidence="11 12">
    <location>
        <position position="408"/>
    </location>
</feature>
<dbReference type="FunFam" id="2.60.120.260:FF:000006">
    <property type="entry name" value="Proprotein convertase subtilisin/kexin type 5"/>
    <property type="match status" value="1"/>
</dbReference>
<dbReference type="Gene3D" id="2.60.120.260">
    <property type="entry name" value="Galactose-binding domain-like"/>
    <property type="match status" value="1"/>
</dbReference>
<evidence type="ECO:0000259" key="13">
    <source>
        <dbReference type="PROSITE" id="PS51829"/>
    </source>
</evidence>
<protein>
    <submittedName>
        <fullName evidence="15">P/Homo B domain-containing protein</fullName>
    </submittedName>
</protein>
<dbReference type="Proteomes" id="UP000046393">
    <property type="component" value="Unplaced"/>
</dbReference>
<dbReference type="SUPFAM" id="SSF49785">
    <property type="entry name" value="Galactose-binding domain-like"/>
    <property type="match status" value="1"/>
</dbReference>
<dbReference type="InterPro" id="IPR008979">
    <property type="entry name" value="Galactose-bd-like_sf"/>
</dbReference>
<dbReference type="PROSITE" id="PS00136">
    <property type="entry name" value="SUBTILASE_ASP"/>
    <property type="match status" value="1"/>
</dbReference>
<dbReference type="GO" id="GO:0005615">
    <property type="term" value="C:extracellular space"/>
    <property type="evidence" value="ECO:0007669"/>
    <property type="project" value="TreeGrafter"/>
</dbReference>
<feature type="active site" description="Charge relay system" evidence="11 12">
    <location>
        <position position="239"/>
    </location>
</feature>
<evidence type="ECO:0000256" key="11">
    <source>
        <dbReference type="PIRSR" id="PIRSR615500-1"/>
    </source>
</evidence>
<keyword evidence="7" id="KW-0106">Calcium</keyword>
<dbReference type="InterPro" id="IPR000209">
    <property type="entry name" value="Peptidase_S8/S53_dom"/>
</dbReference>
<comment type="similarity">
    <text evidence="1">Belongs to the peptidase S8 family. Furin subfamily.</text>
</comment>
<keyword evidence="9" id="KW-1015">Disulfide bond</keyword>
<dbReference type="WBParaSite" id="SMUV_0000940701-mRNA-1">
    <property type="protein sequence ID" value="SMUV_0000940701-mRNA-1"/>
    <property type="gene ID" value="SMUV_0000940701"/>
</dbReference>
<dbReference type="FunFam" id="3.40.50.200:FF:000021">
    <property type="entry name" value="Proprotein convertase subtilisin/kexin type 5a"/>
    <property type="match status" value="1"/>
</dbReference>